<keyword evidence="2" id="KW-1185">Reference proteome</keyword>
<evidence type="ECO:0000313" key="2">
    <source>
        <dbReference type="Proteomes" id="UP001519460"/>
    </source>
</evidence>
<dbReference type="Proteomes" id="UP001519460">
    <property type="component" value="Unassembled WGS sequence"/>
</dbReference>
<comment type="caution">
    <text evidence="1">The sequence shown here is derived from an EMBL/GenBank/DDBJ whole genome shotgun (WGS) entry which is preliminary data.</text>
</comment>
<proteinExistence type="predicted"/>
<sequence length="76" mass="8215">LFDRNVPRKGLSKNKDLASGDQLQEVPVLTCNSIISALPLPLSSLFVRVRPLGPTLPAEVSVFGDAPFRALGRNPF</sequence>
<name>A0ABD0M3L3_9CAEN</name>
<reference evidence="1 2" key="1">
    <citation type="journal article" date="2023" name="Sci. Data">
        <title>Genome assembly of the Korean intertidal mud-creeper Batillaria attramentaria.</title>
        <authorList>
            <person name="Patra A.K."/>
            <person name="Ho P.T."/>
            <person name="Jun S."/>
            <person name="Lee S.J."/>
            <person name="Kim Y."/>
            <person name="Won Y.J."/>
        </authorList>
    </citation>
    <scope>NUCLEOTIDE SEQUENCE [LARGE SCALE GENOMIC DNA]</scope>
    <source>
        <strain evidence="1">Wonlab-2016</strain>
    </source>
</reference>
<accession>A0ABD0M3L3</accession>
<organism evidence="1 2">
    <name type="scientific">Batillaria attramentaria</name>
    <dbReference type="NCBI Taxonomy" id="370345"/>
    <lineage>
        <taxon>Eukaryota</taxon>
        <taxon>Metazoa</taxon>
        <taxon>Spiralia</taxon>
        <taxon>Lophotrochozoa</taxon>
        <taxon>Mollusca</taxon>
        <taxon>Gastropoda</taxon>
        <taxon>Caenogastropoda</taxon>
        <taxon>Sorbeoconcha</taxon>
        <taxon>Cerithioidea</taxon>
        <taxon>Batillariidae</taxon>
        <taxon>Batillaria</taxon>
    </lineage>
</organism>
<feature type="non-terminal residue" evidence="1">
    <location>
        <position position="76"/>
    </location>
</feature>
<evidence type="ECO:0000313" key="1">
    <source>
        <dbReference type="EMBL" id="KAK7505944.1"/>
    </source>
</evidence>
<feature type="non-terminal residue" evidence="1">
    <location>
        <position position="1"/>
    </location>
</feature>
<gene>
    <name evidence="1" type="ORF">BaRGS_00002666</name>
</gene>
<dbReference type="EMBL" id="JACVVK020000008">
    <property type="protein sequence ID" value="KAK7505944.1"/>
    <property type="molecule type" value="Genomic_DNA"/>
</dbReference>
<protein>
    <submittedName>
        <fullName evidence="1">Uncharacterized protein</fullName>
    </submittedName>
</protein>
<dbReference type="AlphaFoldDB" id="A0ABD0M3L3"/>